<comment type="caution">
    <text evidence="1">The sequence shown here is derived from an EMBL/GenBank/DDBJ whole genome shotgun (WGS) entry which is preliminary data.</text>
</comment>
<gene>
    <name evidence="1" type="ORF">FLACHUCJ7_00511</name>
</gene>
<evidence type="ECO:0000313" key="2">
    <source>
        <dbReference type="Proteomes" id="UP000556700"/>
    </source>
</evidence>
<accession>A0A6V6YPW1</accession>
<reference evidence="1 2" key="1">
    <citation type="submission" date="2020-06" db="EMBL/GenBank/DDBJ databases">
        <authorList>
            <person name="Criscuolo A."/>
        </authorList>
    </citation>
    <scope>NUCLEOTIDE SEQUENCE [LARGE SCALE GENOMIC DNA]</scope>
    <source>
        <strain evidence="2">CIP 110025</strain>
    </source>
</reference>
<evidence type="ECO:0000313" key="1">
    <source>
        <dbReference type="EMBL" id="CAD0001406.1"/>
    </source>
</evidence>
<name>A0A6V6YPW1_9FLAO</name>
<sequence length="91" mass="10225">MPCADMGINSFAHTKSELVSKQDNHSHEKENDLCSPFCICSCCGSQMASYSRPIAIDFPIPFKDIETQLPTYQSIFTSNFYGSIWQPPQLV</sequence>
<proteinExistence type="predicted"/>
<organism evidence="1 2">
    <name type="scientific">Flavobacterium chungangense</name>
    <dbReference type="NCBI Taxonomy" id="554283"/>
    <lineage>
        <taxon>Bacteria</taxon>
        <taxon>Pseudomonadati</taxon>
        <taxon>Bacteroidota</taxon>
        <taxon>Flavobacteriia</taxon>
        <taxon>Flavobacteriales</taxon>
        <taxon>Flavobacteriaceae</taxon>
        <taxon>Flavobacterium</taxon>
    </lineage>
</organism>
<dbReference type="Proteomes" id="UP000556700">
    <property type="component" value="Unassembled WGS sequence"/>
</dbReference>
<keyword evidence="2" id="KW-1185">Reference proteome</keyword>
<dbReference type="EMBL" id="CAIJDO010000070">
    <property type="protein sequence ID" value="CAD0001406.1"/>
    <property type="molecule type" value="Genomic_DNA"/>
</dbReference>
<protein>
    <submittedName>
        <fullName evidence="1">Uncharacterized protein</fullName>
    </submittedName>
</protein>
<dbReference type="AlphaFoldDB" id="A0A6V6YPW1"/>